<feature type="transmembrane region" description="Helical" evidence="7">
    <location>
        <begin position="372"/>
        <end position="399"/>
    </location>
</feature>
<feature type="transmembrane region" description="Helical" evidence="7">
    <location>
        <begin position="32"/>
        <end position="55"/>
    </location>
</feature>
<name>A0A1G5S0U5_9FIRM</name>
<dbReference type="OrthoDB" id="9785600at2"/>
<feature type="transmembrane region" description="Helical" evidence="7">
    <location>
        <begin position="347"/>
        <end position="365"/>
    </location>
</feature>
<comment type="subcellular location">
    <subcellularLocation>
        <location evidence="1">Cell inner membrane</location>
        <topology evidence="1">Multi-pass membrane protein</topology>
    </subcellularLocation>
</comment>
<organism evidence="9 10">
    <name type="scientific">Acidaminobacter hydrogenoformans DSM 2784</name>
    <dbReference type="NCBI Taxonomy" id="1120920"/>
    <lineage>
        <taxon>Bacteria</taxon>
        <taxon>Bacillati</taxon>
        <taxon>Bacillota</taxon>
        <taxon>Clostridia</taxon>
        <taxon>Peptostreptococcales</taxon>
        <taxon>Acidaminobacteraceae</taxon>
        <taxon>Acidaminobacter</taxon>
    </lineage>
</organism>
<evidence type="ECO:0000259" key="8">
    <source>
        <dbReference type="Pfam" id="PF06808"/>
    </source>
</evidence>
<dbReference type="RefSeq" id="WP_092591086.1">
    <property type="nucleotide sequence ID" value="NZ_FMWL01000009.1"/>
</dbReference>
<keyword evidence="4 7" id="KW-0812">Transmembrane</keyword>
<feature type="transmembrane region" description="Helical" evidence="7">
    <location>
        <begin position="265"/>
        <end position="285"/>
    </location>
</feature>
<evidence type="ECO:0000256" key="1">
    <source>
        <dbReference type="ARBA" id="ARBA00004429"/>
    </source>
</evidence>
<feature type="transmembrane region" description="Helical" evidence="7">
    <location>
        <begin position="6"/>
        <end position="25"/>
    </location>
</feature>
<gene>
    <name evidence="9" type="ORF">SAMN03080599_02015</name>
</gene>
<dbReference type="Proteomes" id="UP000199208">
    <property type="component" value="Unassembled WGS sequence"/>
</dbReference>
<sequence>MNGLPVELMYLLALLGTILVVFVLLKRPIYEAMFIGFVVMLAILGKLAEFSTYLIRPSTNTLFYAIVAFLSLAYIFGQTNVVSNIIDFILSLVGRFRGGAGYVSLLASTFMASLSGTGPGNVAATGVFTIPAMIRTKFPPALAATVEMSASSLGPMIPPSGTILLAFGVLDTIYPETYTLSSFWMVVWGIGIWFILQRVVTLYAFCRYYKVSPVPSEEIPKVGEAFRRGWKALLVPAIIFLPLFIDFKFGPTLITQRIGKEGASAFSSSVILFTPGVAAIYTLLISMGEKKENLSPVRLFHLFRKAMLHIAPVAATVYFAYCISYVFGDAKVGAALGDYIHQLNLTRLQLVIFIPMMTMFLGMFLPGSSQIAIFGAAIVGGLVAVGVNPLLAAAILPAITGALEGMTPPLALAMYAAMGIAQSGMRETSTLAFVWIAVHLVVAILILGGLLPIVFL</sequence>
<evidence type="ECO:0000256" key="4">
    <source>
        <dbReference type="ARBA" id="ARBA00022692"/>
    </source>
</evidence>
<evidence type="ECO:0000256" key="7">
    <source>
        <dbReference type="SAM" id="Phobius"/>
    </source>
</evidence>
<feature type="transmembrane region" description="Helical" evidence="7">
    <location>
        <begin position="405"/>
        <end position="421"/>
    </location>
</feature>
<evidence type="ECO:0000256" key="6">
    <source>
        <dbReference type="ARBA" id="ARBA00023136"/>
    </source>
</evidence>
<evidence type="ECO:0000313" key="9">
    <source>
        <dbReference type="EMBL" id="SCZ79923.1"/>
    </source>
</evidence>
<dbReference type="Pfam" id="PF06808">
    <property type="entry name" value="DctM"/>
    <property type="match status" value="1"/>
</dbReference>
<keyword evidence="3" id="KW-0997">Cell inner membrane</keyword>
<feature type="transmembrane region" description="Helical" evidence="7">
    <location>
        <begin position="186"/>
        <end position="209"/>
    </location>
</feature>
<dbReference type="STRING" id="1120920.SAMN03080599_02015"/>
<proteinExistence type="predicted"/>
<protein>
    <submittedName>
        <fullName evidence="9">TRAP-type C4-dicarboxylate transport system, large permease component</fullName>
    </submittedName>
</protein>
<dbReference type="GO" id="GO:0022857">
    <property type="term" value="F:transmembrane transporter activity"/>
    <property type="evidence" value="ECO:0007669"/>
    <property type="project" value="TreeGrafter"/>
</dbReference>
<dbReference type="GO" id="GO:0005886">
    <property type="term" value="C:plasma membrane"/>
    <property type="evidence" value="ECO:0007669"/>
    <property type="project" value="UniProtKB-SubCell"/>
</dbReference>
<keyword evidence="5 7" id="KW-1133">Transmembrane helix</keyword>
<keyword evidence="2" id="KW-1003">Cell membrane</keyword>
<feature type="transmembrane region" description="Helical" evidence="7">
    <location>
        <begin position="306"/>
        <end position="327"/>
    </location>
</feature>
<evidence type="ECO:0000256" key="5">
    <source>
        <dbReference type="ARBA" id="ARBA00022989"/>
    </source>
</evidence>
<keyword evidence="10" id="KW-1185">Reference proteome</keyword>
<keyword evidence="6 7" id="KW-0472">Membrane</keyword>
<evidence type="ECO:0000256" key="3">
    <source>
        <dbReference type="ARBA" id="ARBA00022519"/>
    </source>
</evidence>
<dbReference type="PANTHER" id="PTHR33362:SF3">
    <property type="entry name" value="SIALIC ACID TRAP TRANSPORTER PERMEASE PROTEIN SIAT"/>
    <property type="match status" value="1"/>
</dbReference>
<dbReference type="EMBL" id="FMWL01000009">
    <property type="protein sequence ID" value="SCZ79923.1"/>
    <property type="molecule type" value="Genomic_DNA"/>
</dbReference>
<dbReference type="InterPro" id="IPR010656">
    <property type="entry name" value="DctM"/>
</dbReference>
<dbReference type="AlphaFoldDB" id="A0A1G5S0U5"/>
<feature type="transmembrane region" description="Helical" evidence="7">
    <location>
        <begin position="229"/>
        <end position="245"/>
    </location>
</feature>
<accession>A0A1G5S0U5</accession>
<evidence type="ECO:0000256" key="2">
    <source>
        <dbReference type="ARBA" id="ARBA00022475"/>
    </source>
</evidence>
<feature type="domain" description="TRAP C4-dicarboxylate transport system permease DctM subunit" evidence="8">
    <location>
        <begin position="18"/>
        <end position="446"/>
    </location>
</feature>
<dbReference type="InterPro" id="IPR004681">
    <property type="entry name" value="TRAP_DctM"/>
</dbReference>
<evidence type="ECO:0000313" key="10">
    <source>
        <dbReference type="Proteomes" id="UP000199208"/>
    </source>
</evidence>
<dbReference type="PANTHER" id="PTHR33362">
    <property type="entry name" value="SIALIC ACID TRAP TRANSPORTER PERMEASE PROTEIN SIAT-RELATED"/>
    <property type="match status" value="1"/>
</dbReference>
<reference evidence="9 10" key="1">
    <citation type="submission" date="2016-10" db="EMBL/GenBank/DDBJ databases">
        <authorList>
            <person name="de Groot N.N."/>
        </authorList>
    </citation>
    <scope>NUCLEOTIDE SEQUENCE [LARGE SCALE GENOMIC DNA]</scope>
    <source>
        <strain evidence="9 10">DSM 2784</strain>
    </source>
</reference>
<feature type="transmembrane region" description="Helical" evidence="7">
    <location>
        <begin position="61"/>
        <end position="77"/>
    </location>
</feature>
<feature type="transmembrane region" description="Helical" evidence="7">
    <location>
        <begin position="433"/>
        <end position="455"/>
    </location>
</feature>